<dbReference type="FunCoup" id="A0A2V0NXH2">
    <property type="interactions" value="1984"/>
</dbReference>
<name>A0A2V0NXH2_9CHLO</name>
<dbReference type="GO" id="GO:1902387">
    <property type="term" value="F:ceramide 1-phosphate binding"/>
    <property type="evidence" value="ECO:0007669"/>
    <property type="project" value="TreeGrafter"/>
</dbReference>
<dbReference type="InterPro" id="IPR036497">
    <property type="entry name" value="GLTP_sf"/>
</dbReference>
<dbReference type="OrthoDB" id="205255at2759"/>
<evidence type="ECO:0000259" key="2">
    <source>
        <dbReference type="Pfam" id="PF08718"/>
    </source>
</evidence>
<accession>A0A2V0NXH2</accession>
<evidence type="ECO:0000313" key="3">
    <source>
        <dbReference type="EMBL" id="GBF91372.1"/>
    </source>
</evidence>
<dbReference type="GO" id="GO:0005829">
    <property type="term" value="C:cytosol"/>
    <property type="evidence" value="ECO:0007669"/>
    <property type="project" value="TreeGrafter"/>
</dbReference>
<proteinExistence type="predicted"/>
<dbReference type="PANTHER" id="PTHR10219">
    <property type="entry name" value="GLYCOLIPID TRANSFER PROTEIN-RELATED"/>
    <property type="match status" value="1"/>
</dbReference>
<dbReference type="SUPFAM" id="SSF110004">
    <property type="entry name" value="Glycolipid transfer protein, GLTP"/>
    <property type="match status" value="1"/>
</dbReference>
<keyword evidence="1" id="KW-0813">Transport</keyword>
<dbReference type="PANTHER" id="PTHR10219:SF25">
    <property type="entry name" value="PLECKSTRIN HOMOLOGY DOMAIN-CONTAINING FAMILY A MEMBER 8"/>
    <property type="match status" value="1"/>
</dbReference>
<dbReference type="GO" id="GO:0016020">
    <property type="term" value="C:membrane"/>
    <property type="evidence" value="ECO:0007669"/>
    <property type="project" value="TreeGrafter"/>
</dbReference>
<dbReference type="EMBL" id="BDRX01000024">
    <property type="protein sequence ID" value="GBF91372.1"/>
    <property type="molecule type" value="Genomic_DNA"/>
</dbReference>
<dbReference type="GO" id="GO:1902388">
    <property type="term" value="F:ceramide 1-phosphate transfer activity"/>
    <property type="evidence" value="ECO:0007669"/>
    <property type="project" value="TreeGrafter"/>
</dbReference>
<dbReference type="STRING" id="307507.A0A2V0NXH2"/>
<dbReference type="Gene3D" id="1.10.3520.10">
    <property type="entry name" value="Glycolipid transfer protein"/>
    <property type="match status" value="1"/>
</dbReference>
<evidence type="ECO:0000313" key="4">
    <source>
        <dbReference type="Proteomes" id="UP000247498"/>
    </source>
</evidence>
<feature type="domain" description="Glycolipid transfer protein" evidence="2">
    <location>
        <begin position="45"/>
        <end position="177"/>
    </location>
</feature>
<sequence>MAAAAATLPAEAAPTAAVEALAQRSLFRAALDAGANVKDADGNIITDGFLDLCQLVLPLIDSFGAAFGIVRNDISGNIERLRARKASDPARFRLLYPIVEEEVARNDVGGSSCTKGLLWLKRAMEFMVSILRCLQERPSASMSEVVYEQWHGWLATSAFSVAFAFVPGRATFLDRLAGGKFNEQTAADMAQFVSQFGGLLAEVHQFLDERGQDDPYKV</sequence>
<dbReference type="InParanoid" id="A0A2V0NXH2"/>
<gene>
    <name evidence="3" type="ORF">Rsub_04112</name>
</gene>
<comment type="caution">
    <text evidence="3">The sequence shown here is derived from an EMBL/GenBank/DDBJ whole genome shotgun (WGS) entry which is preliminary data.</text>
</comment>
<organism evidence="3 4">
    <name type="scientific">Raphidocelis subcapitata</name>
    <dbReference type="NCBI Taxonomy" id="307507"/>
    <lineage>
        <taxon>Eukaryota</taxon>
        <taxon>Viridiplantae</taxon>
        <taxon>Chlorophyta</taxon>
        <taxon>core chlorophytes</taxon>
        <taxon>Chlorophyceae</taxon>
        <taxon>CS clade</taxon>
        <taxon>Sphaeropleales</taxon>
        <taxon>Selenastraceae</taxon>
        <taxon>Raphidocelis</taxon>
    </lineage>
</organism>
<dbReference type="Proteomes" id="UP000247498">
    <property type="component" value="Unassembled WGS sequence"/>
</dbReference>
<reference evidence="3 4" key="1">
    <citation type="journal article" date="2018" name="Sci. Rep.">
        <title>Raphidocelis subcapitata (=Pseudokirchneriella subcapitata) provides an insight into genome evolution and environmental adaptations in the Sphaeropleales.</title>
        <authorList>
            <person name="Suzuki S."/>
            <person name="Yamaguchi H."/>
            <person name="Nakajima N."/>
            <person name="Kawachi M."/>
        </authorList>
    </citation>
    <scope>NUCLEOTIDE SEQUENCE [LARGE SCALE GENOMIC DNA]</scope>
    <source>
        <strain evidence="3 4">NIES-35</strain>
    </source>
</reference>
<evidence type="ECO:0000256" key="1">
    <source>
        <dbReference type="ARBA" id="ARBA00022448"/>
    </source>
</evidence>
<protein>
    <recommendedName>
        <fullName evidence="2">Glycolipid transfer protein domain-containing protein</fullName>
    </recommendedName>
</protein>
<dbReference type="InterPro" id="IPR014830">
    <property type="entry name" value="Glycolipid_transfer_prot_dom"/>
</dbReference>
<keyword evidence="4" id="KW-1185">Reference proteome</keyword>
<dbReference type="Pfam" id="PF08718">
    <property type="entry name" value="GLTP"/>
    <property type="match status" value="1"/>
</dbReference>
<dbReference type="AlphaFoldDB" id="A0A2V0NXH2"/>